<evidence type="ECO:0000313" key="3">
    <source>
        <dbReference type="Proteomes" id="UP001316803"/>
    </source>
</evidence>
<evidence type="ECO:0000256" key="1">
    <source>
        <dbReference type="SAM" id="MobiDB-lite"/>
    </source>
</evidence>
<sequence length="210" mass="22883">MSDEGEKPSRSVQPDAERPKHKRHSDADGDYPDDAKDPEVTDSDDAPLEAQSSEQEVGLEQAGQANEPSGTAPTSTLPPTAPTAMSLTPHAIIESEFDLATMQTDDAVRAYMTRFGQIQVARVGEIQTRLGHAAAWGIEYERLVVVLQSHNWDAERAVTFFQEWRAAGSPPDVNTEIDLTVYLAERAECVADEAVEQSEAEEEDARTSGA</sequence>
<gene>
    <name evidence="2" type="ORF">OHC33_004858</name>
</gene>
<comment type="caution">
    <text evidence="2">The sequence shown here is derived from an EMBL/GenBank/DDBJ whole genome shotgun (WGS) entry which is preliminary data.</text>
</comment>
<dbReference type="EMBL" id="JAKLMC020000009">
    <property type="protein sequence ID" value="KAK5954285.1"/>
    <property type="molecule type" value="Genomic_DNA"/>
</dbReference>
<accession>A0AAN8ER83</accession>
<organism evidence="2 3">
    <name type="scientific">Knufia fluminis</name>
    <dbReference type="NCBI Taxonomy" id="191047"/>
    <lineage>
        <taxon>Eukaryota</taxon>
        <taxon>Fungi</taxon>
        <taxon>Dikarya</taxon>
        <taxon>Ascomycota</taxon>
        <taxon>Pezizomycotina</taxon>
        <taxon>Eurotiomycetes</taxon>
        <taxon>Chaetothyriomycetidae</taxon>
        <taxon>Chaetothyriales</taxon>
        <taxon>Trichomeriaceae</taxon>
        <taxon>Knufia</taxon>
    </lineage>
</organism>
<dbReference type="AlphaFoldDB" id="A0AAN8ER83"/>
<name>A0AAN8ER83_9EURO</name>
<feature type="compositionally biased region" description="Low complexity" evidence="1">
    <location>
        <begin position="68"/>
        <end position="84"/>
    </location>
</feature>
<reference evidence="2 3" key="1">
    <citation type="submission" date="2022-12" db="EMBL/GenBank/DDBJ databases">
        <title>Genomic features and morphological characterization of a novel Knufia sp. strain isolated from spacecraft assembly facility.</title>
        <authorList>
            <person name="Teixeira M."/>
            <person name="Chander A.M."/>
            <person name="Stajich J.E."/>
            <person name="Venkateswaran K."/>
        </authorList>
    </citation>
    <scope>NUCLEOTIDE SEQUENCE [LARGE SCALE GENOMIC DNA]</scope>
    <source>
        <strain evidence="2 3">FJI-L2-BK-P2</strain>
    </source>
</reference>
<evidence type="ECO:0000313" key="2">
    <source>
        <dbReference type="EMBL" id="KAK5954285.1"/>
    </source>
</evidence>
<feature type="region of interest" description="Disordered" evidence="1">
    <location>
        <begin position="1"/>
        <end position="84"/>
    </location>
</feature>
<proteinExistence type="predicted"/>
<dbReference type="Proteomes" id="UP001316803">
    <property type="component" value="Unassembled WGS sequence"/>
</dbReference>
<keyword evidence="3" id="KW-1185">Reference proteome</keyword>
<protein>
    <submittedName>
        <fullName evidence="2">Uncharacterized protein</fullName>
    </submittedName>
</protein>